<sequence length="84" mass="9868">MVDLFSSDESPALVQEVIAKSFLLFRDFLLIELELETNETLGEECWLKLLKVSEVYLADEKEYEESRSALDWRYQSVEAVLKYL</sequence>
<evidence type="ECO:0000313" key="4">
    <source>
        <dbReference type="Proteomes" id="UP000594903"/>
    </source>
</evidence>
<organism evidence="2 3">
    <name type="scientific">Oligella ureolytica</name>
    <dbReference type="NCBI Taxonomy" id="90244"/>
    <lineage>
        <taxon>Bacteria</taxon>
        <taxon>Pseudomonadati</taxon>
        <taxon>Pseudomonadota</taxon>
        <taxon>Betaproteobacteria</taxon>
        <taxon>Burkholderiales</taxon>
        <taxon>Alcaligenaceae</taxon>
        <taxon>Oligella</taxon>
    </lineage>
</organism>
<keyword evidence="4" id="KW-1185">Reference proteome</keyword>
<dbReference type="Proteomes" id="UP000254603">
    <property type="component" value="Unassembled WGS sequence"/>
</dbReference>
<evidence type="ECO:0000313" key="2">
    <source>
        <dbReference type="EMBL" id="SUA50803.1"/>
    </source>
</evidence>
<dbReference type="AlphaFoldDB" id="A0A378XDA2"/>
<dbReference type="Proteomes" id="UP000594903">
    <property type="component" value="Chromosome"/>
</dbReference>
<evidence type="ECO:0000313" key="3">
    <source>
        <dbReference type="Proteomes" id="UP000254603"/>
    </source>
</evidence>
<dbReference type="EMBL" id="UGSB01000001">
    <property type="protein sequence ID" value="SUA50803.1"/>
    <property type="molecule type" value="Genomic_DNA"/>
</dbReference>
<dbReference type="STRING" id="1122619.GCA_000373745_01417"/>
<dbReference type="EMBL" id="CP065725">
    <property type="protein sequence ID" value="QPT40358.1"/>
    <property type="molecule type" value="Genomic_DNA"/>
</dbReference>
<accession>A0A378XDA2</accession>
<dbReference type="OrthoDB" id="5941857at2"/>
<evidence type="ECO:0000313" key="1">
    <source>
        <dbReference type="EMBL" id="QPT40358.1"/>
    </source>
</evidence>
<reference evidence="1 4" key="2">
    <citation type="submission" date="2020-12" db="EMBL/GenBank/DDBJ databases">
        <title>FDA dAtabase for Regulatory Grade micrObial Sequences (FDA-ARGOS): Supporting development and validation of Infectious Disease Dx tests.</title>
        <authorList>
            <person name="Sproer C."/>
            <person name="Gronow S."/>
            <person name="Severitt S."/>
            <person name="Schroder I."/>
            <person name="Tallon L."/>
            <person name="Sadzewicz L."/>
            <person name="Zhao X."/>
            <person name="Boylan J."/>
            <person name="Ott S."/>
            <person name="Bowen H."/>
            <person name="Vavikolanu K."/>
            <person name="Mehta A."/>
            <person name="Aluvathingal J."/>
            <person name="Nadendla S."/>
            <person name="Lowell S."/>
            <person name="Myers T."/>
            <person name="Yan Y."/>
            <person name="Sichtig H."/>
        </authorList>
    </citation>
    <scope>NUCLEOTIDE SEQUENCE [LARGE SCALE GENOMIC DNA]</scope>
    <source>
        <strain evidence="1 4">FDAARGOS_872</strain>
    </source>
</reference>
<reference evidence="2 3" key="1">
    <citation type="submission" date="2018-06" db="EMBL/GenBank/DDBJ databases">
        <authorList>
            <consortium name="Pathogen Informatics"/>
            <person name="Doyle S."/>
        </authorList>
    </citation>
    <scope>NUCLEOTIDE SEQUENCE [LARGE SCALE GENOMIC DNA]</scope>
    <source>
        <strain evidence="2 3">NCTC11997</strain>
    </source>
</reference>
<gene>
    <name evidence="1" type="ORF">I6G29_01670</name>
    <name evidence="2" type="ORF">NCTC11997_00381</name>
</gene>
<proteinExistence type="predicted"/>
<dbReference type="RefSeq" id="WP_018574606.1">
    <property type="nucleotide sequence ID" value="NZ_CP065725.1"/>
</dbReference>
<name>A0A378XDA2_9BURK</name>
<protein>
    <submittedName>
        <fullName evidence="2">Uncharacterized protein</fullName>
    </submittedName>
</protein>